<dbReference type="Proteomes" id="UP000829817">
    <property type="component" value="Chromosome"/>
</dbReference>
<protein>
    <recommendedName>
        <fullName evidence="9">8-amino-7-oxononanoate synthase</fullName>
        <shortName evidence="9">AONS</shortName>
        <ecNumber evidence="9">2.3.1.47</ecNumber>
    </recommendedName>
    <alternativeName>
        <fullName evidence="9">7-keto-8-amino-pelargonic acid synthase</fullName>
        <shortName evidence="9">7-KAP synthase</shortName>
        <shortName evidence="9">KAPA synthase</shortName>
    </alternativeName>
    <alternativeName>
        <fullName evidence="9">8-amino-7-ketopelargonate synthase</fullName>
    </alternativeName>
</protein>
<dbReference type="InterPro" id="IPR015422">
    <property type="entry name" value="PyrdxlP-dep_Trfase_small"/>
</dbReference>
<dbReference type="HAMAP" id="MF_01693">
    <property type="entry name" value="BioF_aminotrans_2"/>
    <property type="match status" value="1"/>
</dbReference>
<keyword evidence="11" id="KW-0012">Acyltransferase</keyword>
<evidence type="ECO:0000256" key="3">
    <source>
        <dbReference type="ARBA" id="ARBA00010008"/>
    </source>
</evidence>
<feature type="binding site" evidence="9">
    <location>
        <position position="134"/>
    </location>
    <ligand>
        <name>substrate</name>
    </ligand>
</feature>
<evidence type="ECO:0000256" key="2">
    <source>
        <dbReference type="ARBA" id="ARBA00004746"/>
    </source>
</evidence>
<dbReference type="PROSITE" id="PS00599">
    <property type="entry name" value="AA_TRANSFER_CLASS_2"/>
    <property type="match status" value="1"/>
</dbReference>
<feature type="binding site" evidence="9">
    <location>
        <position position="208"/>
    </location>
    <ligand>
        <name>pyridoxal 5'-phosphate</name>
        <dbReference type="ChEBI" id="CHEBI:597326"/>
    </ligand>
</feature>
<dbReference type="PANTHER" id="PTHR13693">
    <property type="entry name" value="CLASS II AMINOTRANSFERASE/8-AMINO-7-OXONONANOATE SYNTHASE"/>
    <property type="match status" value="1"/>
</dbReference>
<dbReference type="InterPro" id="IPR015421">
    <property type="entry name" value="PyrdxlP-dep_Trfase_major"/>
</dbReference>
<comment type="cofactor">
    <cofactor evidence="1 9">
        <name>pyridoxal 5'-phosphate</name>
        <dbReference type="ChEBI" id="CHEBI:597326"/>
    </cofactor>
</comment>
<dbReference type="InterPro" id="IPR004839">
    <property type="entry name" value="Aminotransferase_I/II_large"/>
</dbReference>
<evidence type="ECO:0000256" key="5">
    <source>
        <dbReference type="ARBA" id="ARBA00022679"/>
    </source>
</evidence>
<keyword evidence="6 9" id="KW-0093">Biotin biosynthesis</keyword>
<feature type="modified residue" description="N6-(pyridoxal phosphate)lysine" evidence="9">
    <location>
        <position position="237"/>
    </location>
</feature>
<dbReference type="NCBIfam" id="TIGR00858">
    <property type="entry name" value="bioF"/>
    <property type="match status" value="1"/>
</dbReference>
<sequence length="385" mass="41783">MNWNQHFQAALAQQHNRQAYRSRRVRRAGIRPPFLESGGVYYVNFAGNDYLGLSHHENIIAAWQQALAQYGCGSGGSPLVSGHTDAHEALENQLADWLGYDRALLFASGFAANQALLLGLLDKHSVLLADKYCHASMQEAATLSPAVFRRFPHQNHQMLAGRLAEYSGRRIIVASEGVFSMDGDCADLPRLAALCRPHQALLLIDDAHGIGVLGDEGKGSAAAAGVQPDVLIITFGKALGSMGAAVLCNRITAEYLTQTARHLIYSTAIPPAQAAALTAAFTYIRTADDLRSRLQHNIALFQTALHHYNLAERLLPSHTPIQPFICGSNETALALAAKLRKQGLYVPAIRPPTVPAGQARLRITLSAAHEESHIMRLAESLYHAI</sequence>
<keyword evidence="5 9" id="KW-0808">Transferase</keyword>
<evidence type="ECO:0000256" key="1">
    <source>
        <dbReference type="ARBA" id="ARBA00001933"/>
    </source>
</evidence>
<evidence type="ECO:0000313" key="12">
    <source>
        <dbReference type="Proteomes" id="UP000829817"/>
    </source>
</evidence>
<evidence type="ECO:0000313" key="11">
    <source>
        <dbReference type="EMBL" id="UOO81044.1"/>
    </source>
</evidence>
<evidence type="ECO:0000256" key="6">
    <source>
        <dbReference type="ARBA" id="ARBA00022756"/>
    </source>
</evidence>
<dbReference type="InterPro" id="IPR050087">
    <property type="entry name" value="AON_synthase_class-II"/>
</dbReference>
<comment type="pathway">
    <text evidence="2 9">Cofactor biosynthesis; biotin biosynthesis.</text>
</comment>
<dbReference type="RefSeq" id="WP_244784113.1">
    <property type="nucleotide sequence ID" value="NZ_CP091508.1"/>
</dbReference>
<evidence type="ECO:0000256" key="8">
    <source>
        <dbReference type="ARBA" id="ARBA00047715"/>
    </source>
</evidence>
<dbReference type="Gene3D" id="3.40.640.10">
    <property type="entry name" value="Type I PLP-dependent aspartate aminotransferase-like (Major domain)"/>
    <property type="match status" value="1"/>
</dbReference>
<evidence type="ECO:0000256" key="4">
    <source>
        <dbReference type="ARBA" id="ARBA00011738"/>
    </source>
</evidence>
<organism evidence="11 12">
    <name type="scientific">Uruburuella testudinis</name>
    <dbReference type="NCBI Taxonomy" id="1282863"/>
    <lineage>
        <taxon>Bacteria</taxon>
        <taxon>Pseudomonadati</taxon>
        <taxon>Pseudomonadota</taxon>
        <taxon>Betaproteobacteria</taxon>
        <taxon>Neisseriales</taxon>
        <taxon>Neisseriaceae</taxon>
        <taxon>Uruburuella</taxon>
    </lineage>
</organism>
<comment type="subunit">
    <text evidence="4 9">Homodimer.</text>
</comment>
<evidence type="ECO:0000256" key="7">
    <source>
        <dbReference type="ARBA" id="ARBA00022898"/>
    </source>
</evidence>
<feature type="binding site" evidence="9">
    <location>
        <position position="353"/>
    </location>
    <ligand>
        <name>substrate</name>
    </ligand>
</feature>
<proteinExistence type="inferred from homology"/>
<dbReference type="InterPro" id="IPR004723">
    <property type="entry name" value="AONS_Archaea/Proteobacteria"/>
</dbReference>
<dbReference type="Pfam" id="PF00155">
    <property type="entry name" value="Aminotran_1_2"/>
    <property type="match status" value="1"/>
</dbReference>
<dbReference type="SUPFAM" id="SSF53383">
    <property type="entry name" value="PLP-dependent transferases"/>
    <property type="match status" value="1"/>
</dbReference>
<reference evidence="11 12" key="1">
    <citation type="journal article" date="2022" name="Res Sq">
        <title>Evolution of multicellular longitudinally dividing oral cavity symbionts (Neisseriaceae).</title>
        <authorList>
            <person name="Nyongesa S."/>
            <person name="Weber P."/>
            <person name="Bernet E."/>
            <person name="Pullido F."/>
            <person name="Nieckarz M."/>
            <person name="Delaby M."/>
            <person name="Nieves C."/>
            <person name="Viehboeck T."/>
            <person name="Krause N."/>
            <person name="Rivera-Millot A."/>
            <person name="Nakamura A."/>
            <person name="Vischer N."/>
            <person name="VanNieuwenhze M."/>
            <person name="Brun Y."/>
            <person name="Cava F."/>
            <person name="Bulgheresi S."/>
            <person name="Veyrier F."/>
        </authorList>
    </citation>
    <scope>NUCLEOTIDE SEQUENCE [LARGE SCALE GENOMIC DNA]</scope>
    <source>
        <strain evidence="11 12">CCUG 63373m</strain>
    </source>
</reference>
<evidence type="ECO:0000259" key="10">
    <source>
        <dbReference type="Pfam" id="PF00155"/>
    </source>
</evidence>
<dbReference type="InterPro" id="IPR015424">
    <property type="entry name" value="PyrdxlP-dep_Trfase"/>
</dbReference>
<keyword evidence="7 9" id="KW-0663">Pyridoxal phosphate</keyword>
<dbReference type="Gene3D" id="3.90.1150.10">
    <property type="entry name" value="Aspartate Aminotransferase, domain 1"/>
    <property type="match status" value="1"/>
</dbReference>
<keyword evidence="12" id="KW-1185">Reference proteome</keyword>
<dbReference type="EMBL" id="CP091508">
    <property type="protein sequence ID" value="UOO81044.1"/>
    <property type="molecule type" value="Genomic_DNA"/>
</dbReference>
<gene>
    <name evidence="9 11" type="primary">bioF</name>
    <name evidence="11" type="ORF">LVJ83_08630</name>
</gene>
<dbReference type="InterPro" id="IPR022834">
    <property type="entry name" value="AONS_Proteobacteria"/>
</dbReference>
<dbReference type="GO" id="GO:0008710">
    <property type="term" value="F:8-amino-7-oxononanoate synthase activity"/>
    <property type="evidence" value="ECO:0007669"/>
    <property type="project" value="UniProtKB-EC"/>
</dbReference>
<comment type="function">
    <text evidence="9">Catalyzes the decarboxylative condensation of pimeloyl-[acyl-carrier protein] and L-alanine to produce 8-amino-7-oxononanoate (AON), [acyl-carrier protein], and carbon dioxide.</text>
</comment>
<accession>A0ABY4DQN8</accession>
<evidence type="ECO:0000256" key="9">
    <source>
        <dbReference type="HAMAP-Rule" id="MF_01693"/>
    </source>
</evidence>
<comment type="similarity">
    <text evidence="3 9">Belongs to the class-II pyridoxal-phosphate-dependent aminotransferase family. BioF subfamily.</text>
</comment>
<dbReference type="InterPro" id="IPR001917">
    <property type="entry name" value="Aminotrans_II_pyridoxalP_BS"/>
</dbReference>
<feature type="binding site" evidence="9">
    <location>
        <position position="21"/>
    </location>
    <ligand>
        <name>substrate</name>
    </ligand>
</feature>
<feature type="binding site" evidence="9">
    <location>
        <position position="180"/>
    </location>
    <ligand>
        <name>pyridoxal 5'-phosphate</name>
        <dbReference type="ChEBI" id="CHEBI:597326"/>
    </ligand>
</feature>
<feature type="binding site" evidence="9">
    <location>
        <position position="234"/>
    </location>
    <ligand>
        <name>pyridoxal 5'-phosphate</name>
        <dbReference type="ChEBI" id="CHEBI:597326"/>
    </ligand>
</feature>
<feature type="domain" description="Aminotransferase class I/classII large" evidence="10">
    <location>
        <begin position="43"/>
        <end position="381"/>
    </location>
</feature>
<dbReference type="PANTHER" id="PTHR13693:SF100">
    <property type="entry name" value="8-AMINO-7-OXONONANOATE SYNTHASE"/>
    <property type="match status" value="1"/>
</dbReference>
<dbReference type="EC" id="2.3.1.47" evidence="9"/>
<name>A0ABY4DQN8_9NEIS</name>
<comment type="catalytic activity">
    <reaction evidence="8 9">
        <text>6-carboxyhexanoyl-[ACP] + L-alanine + H(+) = (8S)-8-amino-7-oxononanoate + holo-[ACP] + CO2</text>
        <dbReference type="Rhea" id="RHEA:42288"/>
        <dbReference type="Rhea" id="RHEA-COMP:9685"/>
        <dbReference type="Rhea" id="RHEA-COMP:9955"/>
        <dbReference type="ChEBI" id="CHEBI:15378"/>
        <dbReference type="ChEBI" id="CHEBI:16526"/>
        <dbReference type="ChEBI" id="CHEBI:57972"/>
        <dbReference type="ChEBI" id="CHEBI:64479"/>
        <dbReference type="ChEBI" id="CHEBI:78846"/>
        <dbReference type="ChEBI" id="CHEBI:149468"/>
        <dbReference type="EC" id="2.3.1.47"/>
    </reaction>
</comment>
<feature type="binding site" evidence="9">
    <location>
        <begin position="109"/>
        <end position="110"/>
    </location>
    <ligand>
        <name>pyridoxal 5'-phosphate</name>
        <dbReference type="ChEBI" id="CHEBI:597326"/>
    </ligand>
</feature>